<gene>
    <name evidence="2" type="ORF">DKK79_07740</name>
</gene>
<evidence type="ECO:0000313" key="3">
    <source>
        <dbReference type="Proteomes" id="UP000247483"/>
    </source>
</evidence>
<proteinExistence type="predicted"/>
<comment type="caution">
    <text evidence="2">The sequence shown here is derived from an EMBL/GenBank/DDBJ whole genome shotgun (WGS) entry which is preliminary data.</text>
</comment>
<keyword evidence="1" id="KW-0472">Membrane</keyword>
<feature type="transmembrane region" description="Helical" evidence="1">
    <location>
        <begin position="29"/>
        <end position="49"/>
    </location>
</feature>
<organism evidence="2 3">
    <name type="scientific">Gilliamella apicola</name>
    <dbReference type="NCBI Taxonomy" id="1196095"/>
    <lineage>
        <taxon>Bacteria</taxon>
        <taxon>Pseudomonadati</taxon>
        <taxon>Pseudomonadota</taxon>
        <taxon>Gammaproteobacteria</taxon>
        <taxon>Orbales</taxon>
        <taxon>Orbaceae</taxon>
        <taxon>Gilliamella</taxon>
    </lineage>
</organism>
<dbReference type="Proteomes" id="UP000247483">
    <property type="component" value="Unassembled WGS sequence"/>
</dbReference>
<protein>
    <submittedName>
        <fullName evidence="2">Uncharacterized protein</fullName>
    </submittedName>
</protein>
<reference evidence="2 3" key="1">
    <citation type="submission" date="2018-05" db="EMBL/GenBank/DDBJ databases">
        <title>Reference genomes for bee gut microbiota database.</title>
        <authorList>
            <person name="Ellegaard K.M."/>
        </authorList>
    </citation>
    <scope>NUCLEOTIDE SEQUENCE [LARGE SCALE GENOMIC DNA]</scope>
    <source>
        <strain evidence="2 3">ESL0177</strain>
    </source>
</reference>
<evidence type="ECO:0000256" key="1">
    <source>
        <dbReference type="SAM" id="Phobius"/>
    </source>
</evidence>
<keyword evidence="1" id="KW-0812">Transmembrane</keyword>
<dbReference type="AlphaFoldDB" id="A0A2V4E075"/>
<sequence>MGMLGMINSIDSLVAFGGLVTLDAVTKGALWYVIDMFIGAFIIATIFHFTRKPAVEDDVVDADTL</sequence>
<name>A0A2V4E075_9GAMM</name>
<keyword evidence="1" id="KW-1133">Transmembrane helix</keyword>
<dbReference type="EMBL" id="QGLP01000005">
    <property type="protein sequence ID" value="PXZ04246.1"/>
    <property type="molecule type" value="Genomic_DNA"/>
</dbReference>
<accession>A0A2V4E075</accession>
<evidence type="ECO:0000313" key="2">
    <source>
        <dbReference type="EMBL" id="PXZ04246.1"/>
    </source>
</evidence>